<organism evidence="1 2">
    <name type="scientific">Fusarium albosuccineum</name>
    <dbReference type="NCBI Taxonomy" id="1237068"/>
    <lineage>
        <taxon>Eukaryota</taxon>
        <taxon>Fungi</taxon>
        <taxon>Dikarya</taxon>
        <taxon>Ascomycota</taxon>
        <taxon>Pezizomycotina</taxon>
        <taxon>Sordariomycetes</taxon>
        <taxon>Hypocreomycetidae</taxon>
        <taxon>Hypocreales</taxon>
        <taxon>Nectriaceae</taxon>
        <taxon>Fusarium</taxon>
        <taxon>Fusarium decemcellulare species complex</taxon>
    </lineage>
</organism>
<reference evidence="1 2" key="1">
    <citation type="submission" date="2020-01" db="EMBL/GenBank/DDBJ databases">
        <title>Identification and distribution of gene clusters putatively required for synthesis of sphingolipid metabolism inhibitors in phylogenetically diverse species of the filamentous fungus Fusarium.</title>
        <authorList>
            <person name="Kim H.-S."/>
            <person name="Busman M."/>
            <person name="Brown D.W."/>
            <person name="Divon H."/>
            <person name="Uhlig S."/>
            <person name="Proctor R.H."/>
        </authorList>
    </citation>
    <scope>NUCLEOTIDE SEQUENCE [LARGE SCALE GENOMIC DNA]</scope>
    <source>
        <strain evidence="1 2">NRRL 20459</strain>
    </source>
</reference>
<feature type="non-terminal residue" evidence="1">
    <location>
        <position position="1"/>
    </location>
</feature>
<protein>
    <submittedName>
        <fullName evidence="1">Uncharacterized protein</fullName>
    </submittedName>
</protein>
<comment type="caution">
    <text evidence="1">The sequence shown here is derived from an EMBL/GenBank/DDBJ whole genome shotgun (WGS) entry which is preliminary data.</text>
</comment>
<dbReference type="Proteomes" id="UP000554235">
    <property type="component" value="Unassembled WGS sequence"/>
</dbReference>
<sequence length="148" mass="15862">CPSLVVRTIHVEPGSRIPVAAPEARSSTVSPVPVPNPIVTLSALLVSSDPDSVAVFFVVTIFTTTNYSTRQTQLFNQRQLPTGQNPGRISRRGSSYLAIGTFQSQSRSQIITAPLFTPQPNVNVASPSRVAWNLAATAPDYLNSHPPP</sequence>
<dbReference type="AlphaFoldDB" id="A0A8H4L5R2"/>
<proteinExistence type="predicted"/>
<evidence type="ECO:0000313" key="2">
    <source>
        <dbReference type="Proteomes" id="UP000554235"/>
    </source>
</evidence>
<dbReference type="EMBL" id="JAADYS010001666">
    <property type="protein sequence ID" value="KAF4461704.1"/>
    <property type="molecule type" value="Genomic_DNA"/>
</dbReference>
<name>A0A8H4L5R2_9HYPO</name>
<accession>A0A8H4L5R2</accession>
<evidence type="ECO:0000313" key="1">
    <source>
        <dbReference type="EMBL" id="KAF4461704.1"/>
    </source>
</evidence>
<keyword evidence="2" id="KW-1185">Reference proteome</keyword>
<gene>
    <name evidence="1" type="ORF">FALBO_11487</name>
</gene>